<comment type="catalytic activity">
    <reaction evidence="14 15">
        <text>L-seryl-[protein] + ATP = O-phospho-L-seryl-[protein] + ADP + H(+)</text>
        <dbReference type="Rhea" id="RHEA:17989"/>
        <dbReference type="Rhea" id="RHEA-COMP:9863"/>
        <dbReference type="Rhea" id="RHEA-COMP:11604"/>
        <dbReference type="ChEBI" id="CHEBI:15378"/>
        <dbReference type="ChEBI" id="CHEBI:29999"/>
        <dbReference type="ChEBI" id="CHEBI:30616"/>
        <dbReference type="ChEBI" id="CHEBI:83421"/>
        <dbReference type="ChEBI" id="CHEBI:456216"/>
        <dbReference type="EC" id="2.7.11.1"/>
    </reaction>
</comment>
<proteinExistence type="evidence at protein level"/>
<dbReference type="InterPro" id="IPR024171">
    <property type="entry name" value="SRK-like_kinase"/>
</dbReference>
<comment type="similarity">
    <text evidence="15">Belongs to the protein kinase superfamily. Ser/Thr protein kinase family.</text>
</comment>
<keyword evidence="22" id="KW-1185">Reference proteome</keyword>
<feature type="domain" description="Protein kinase" evidence="18">
    <location>
        <begin position="501"/>
        <end position="785"/>
    </location>
</feature>
<evidence type="ECO:0007829" key="23">
    <source>
        <dbReference type="PeptideAtlas" id="A0A804M9W4"/>
    </source>
</evidence>
<keyword evidence="6 17" id="KW-0732">Signal</keyword>
<dbReference type="OrthoDB" id="4062651at2759"/>
<reference evidence="22" key="1">
    <citation type="submission" date="2015-12" db="EMBL/GenBank/DDBJ databases">
        <title>Update maize B73 reference genome by single molecule sequencing technologies.</title>
        <authorList>
            <consortium name="Maize Genome Sequencing Project"/>
            <person name="Ware D."/>
        </authorList>
    </citation>
    <scope>NUCLEOTIDE SEQUENCE [LARGE SCALE GENOMIC DNA]</scope>
    <source>
        <strain evidence="22">cv. B73</strain>
    </source>
</reference>
<dbReference type="Pfam" id="PF00954">
    <property type="entry name" value="S_locus_glycop"/>
    <property type="match status" value="1"/>
</dbReference>
<dbReference type="Proteomes" id="UP000007305">
    <property type="component" value="Chromosome 2"/>
</dbReference>
<reference evidence="21" key="2">
    <citation type="submission" date="2019-07" db="EMBL/GenBank/DDBJ databases">
        <authorList>
            <person name="Seetharam A."/>
            <person name="Woodhouse M."/>
            <person name="Cannon E."/>
        </authorList>
    </citation>
    <scope>NUCLEOTIDE SEQUENCE [LARGE SCALE GENOMIC DNA]</scope>
    <source>
        <strain evidence="21">cv. B73</strain>
    </source>
</reference>
<dbReference type="SUPFAM" id="SSF56112">
    <property type="entry name" value="Protein kinase-like (PK-like)"/>
    <property type="match status" value="1"/>
</dbReference>
<dbReference type="CDD" id="cd14066">
    <property type="entry name" value="STKc_IRAK"/>
    <property type="match status" value="1"/>
</dbReference>
<dbReference type="InterPro" id="IPR008271">
    <property type="entry name" value="Ser/Thr_kinase_AS"/>
</dbReference>
<dbReference type="Pfam" id="PF01453">
    <property type="entry name" value="B_lectin"/>
    <property type="match status" value="1"/>
</dbReference>
<keyword evidence="4" id="KW-0245">EGF-like domain</keyword>
<dbReference type="PANTHER" id="PTHR27002:SF1045">
    <property type="entry name" value="RECEPTOR-LIKE SERINE_THREONINE-PROTEIN KINASE"/>
    <property type="match status" value="1"/>
</dbReference>
<dbReference type="InterPro" id="IPR001245">
    <property type="entry name" value="Ser-Thr/Tyr_kinase_cat_dom"/>
</dbReference>
<feature type="domain" description="Apple" evidence="20">
    <location>
        <begin position="337"/>
        <end position="422"/>
    </location>
</feature>
<dbReference type="AlphaFoldDB" id="A0A804M9W4"/>
<dbReference type="Gene3D" id="2.90.10.10">
    <property type="entry name" value="Bulb-type lectin domain"/>
    <property type="match status" value="1"/>
</dbReference>
<dbReference type="SMART" id="SM00473">
    <property type="entry name" value="PAN_AP"/>
    <property type="match status" value="1"/>
</dbReference>
<dbReference type="SMART" id="SM00108">
    <property type="entry name" value="B_lectin"/>
    <property type="match status" value="1"/>
</dbReference>
<dbReference type="KEGG" id="zma:103645890"/>
<keyword evidence="8 15" id="KW-0418">Kinase</keyword>
<evidence type="ECO:0000256" key="1">
    <source>
        <dbReference type="ARBA" id="ARBA00004251"/>
    </source>
</evidence>
<dbReference type="Gramene" id="Zm00001eb069530_T001">
    <property type="protein sequence ID" value="Zm00001eb069530_P001"/>
    <property type="gene ID" value="Zm00001eb069530"/>
</dbReference>
<feature type="binding site" evidence="16">
    <location>
        <position position="529"/>
    </location>
    <ligand>
        <name>ATP</name>
        <dbReference type="ChEBI" id="CHEBI:30616"/>
    </ligand>
</feature>
<evidence type="ECO:0000256" key="6">
    <source>
        <dbReference type="ARBA" id="ARBA00022729"/>
    </source>
</evidence>
<keyword evidence="3 15" id="KW-0723">Serine/threonine-protein kinase</keyword>
<dbReference type="Gene3D" id="1.10.510.10">
    <property type="entry name" value="Transferase(Phosphotransferase) domain 1"/>
    <property type="match status" value="1"/>
</dbReference>
<dbReference type="EnsemblPlants" id="Zm00001eb069530_T001">
    <property type="protein sequence ID" value="Zm00001eb069530_P001"/>
    <property type="gene ID" value="Zm00001eb069530"/>
</dbReference>
<dbReference type="GeneID" id="103645890"/>
<evidence type="ECO:0000256" key="17">
    <source>
        <dbReference type="SAM" id="SignalP"/>
    </source>
</evidence>
<dbReference type="InterPro" id="IPR036426">
    <property type="entry name" value="Bulb-type_lectin_dom_sf"/>
</dbReference>
<evidence type="ECO:0000256" key="3">
    <source>
        <dbReference type="ARBA" id="ARBA00022527"/>
    </source>
</evidence>
<keyword evidence="12" id="KW-0325">Glycoprotein</keyword>
<evidence type="ECO:0000259" key="20">
    <source>
        <dbReference type="PROSITE" id="PS50948"/>
    </source>
</evidence>
<dbReference type="GO" id="GO:0005886">
    <property type="term" value="C:plasma membrane"/>
    <property type="evidence" value="ECO:0007669"/>
    <property type="project" value="UniProtKB-SubCell"/>
</dbReference>
<dbReference type="PROSITE" id="PS00108">
    <property type="entry name" value="PROTEIN_KINASE_ST"/>
    <property type="match status" value="1"/>
</dbReference>
<keyword evidence="23" id="KW-1267">Proteomics identification</keyword>
<evidence type="ECO:0000256" key="13">
    <source>
        <dbReference type="ARBA" id="ARBA00047899"/>
    </source>
</evidence>
<dbReference type="Gene3D" id="3.30.200.20">
    <property type="entry name" value="Phosphorylase Kinase, domain 1"/>
    <property type="match status" value="1"/>
</dbReference>
<keyword evidence="5 15" id="KW-0808">Transferase</keyword>
<evidence type="ECO:0000256" key="11">
    <source>
        <dbReference type="ARBA" id="ARBA00023170"/>
    </source>
</evidence>
<keyword evidence="9 15" id="KW-0067">ATP-binding</keyword>
<keyword evidence="11" id="KW-0675">Receptor</keyword>
<evidence type="ECO:0000313" key="21">
    <source>
        <dbReference type="EnsemblPlants" id="Zm00001eb069530_P001"/>
    </source>
</evidence>
<evidence type="ECO:0000256" key="16">
    <source>
        <dbReference type="PROSITE-ProRule" id="PRU10141"/>
    </source>
</evidence>
<dbReference type="Pfam" id="PF08276">
    <property type="entry name" value="PAN_2"/>
    <property type="match status" value="1"/>
</dbReference>
<evidence type="ECO:0000256" key="7">
    <source>
        <dbReference type="ARBA" id="ARBA00022741"/>
    </source>
</evidence>
<dbReference type="FunFam" id="3.30.200.20:FF:000402">
    <property type="entry name" value="Serine/threonine-protein kinase"/>
    <property type="match status" value="1"/>
</dbReference>
<dbReference type="FunFam" id="2.90.10.10:FF:000014">
    <property type="entry name" value="Serine/threonine-protein kinase"/>
    <property type="match status" value="1"/>
</dbReference>
<feature type="domain" description="Bulb-type lectin" evidence="19">
    <location>
        <begin position="22"/>
        <end position="149"/>
    </location>
</feature>
<evidence type="ECO:0000313" key="22">
    <source>
        <dbReference type="Proteomes" id="UP000007305"/>
    </source>
</evidence>
<evidence type="ECO:0000256" key="8">
    <source>
        <dbReference type="ARBA" id="ARBA00022777"/>
    </source>
</evidence>
<dbReference type="Pfam" id="PF07714">
    <property type="entry name" value="PK_Tyr_Ser-Thr"/>
    <property type="match status" value="1"/>
</dbReference>
<dbReference type="FunFam" id="1.10.510.10:FF:000060">
    <property type="entry name" value="G-type lectin S-receptor-like serine/threonine-protein kinase"/>
    <property type="match status" value="1"/>
</dbReference>
<dbReference type="InterPro" id="IPR001480">
    <property type="entry name" value="Bulb-type_lectin_dom"/>
</dbReference>
<accession>A0A804M9W4</accession>
<keyword evidence="7 15" id="KW-0547">Nucleotide-binding</keyword>
<evidence type="ECO:0000259" key="18">
    <source>
        <dbReference type="PROSITE" id="PS50011"/>
    </source>
</evidence>
<protein>
    <recommendedName>
        <fullName evidence="15">Receptor-like serine/threonine-protein kinase</fullName>
        <ecNumber evidence="15">2.7.11.1</ecNumber>
    </recommendedName>
</protein>
<sequence length="815" mass="90558">MAYLYLPVFIFLLSMACSCQSDDRLTPAKPLLPGDMLISHGGVFALGFFSLTNSSSSSYVGIWYNNIPERTYVWIANRDNPITTDVPGTKLAFTNSSDLVLLDSTGHTIWMTRSSISAGGGGTAAVVLLDSGNLVIQSIDGTAIWESFDHLTDTVIPGVSLSLSSSDAAASARRLVAWKGPDDPSSGNFSMGGDSSSDLQIVTWNGTRPFWRRAAWGGEVTFGTFEDNTSFTMYETITGGTGDDYYIKLTVSDGAPIIRVSLDYTGLFTYRRWNLKTSSWTVFVQFPSSACDRYAFCGPFAYCDSTETVPSCKCLDGFEPIGLDFSQGCRRKEELKCGDGDTFLTLPTMKTPDKFLYIKNRSFDQCTAECSNNCSCTAYAYDNLQNVDSTIDTTRCLVWMGELIDAEKFGNTFGENLYLRVSSSPVNKMKNTVLKIVLPAMITFLLLTTCIWLLCKLRGKHQTGNVQNNLLCLNPPNEFGNENLDFPSFSFEDIIIATNNFSDYKLLGEGGFGKVYKGVLEGGKEVAVKRLSKGSVQGIQEFRNEVVLIAKLQHRNLVRLLGFCIHEDEKLLIYEYLPNKSLDAFLFDATRKSLLDWPARFKIIKGVARGILYLHQDSRLTIIHRDLKASNILLDTDMCPKISDFGMARIFGGSERQVNTTRVAGTYGYMSPEYAMQGSFSVKSDTYAFGVLLLEIVSSLKISSSLINFPNLIAYAWSLWKDGNAWELVDSSISVSCSLQELVRCIQLGLLCVQDHPNARPLMSSIVFMLENETAPLPTPREPLYFTVRNYETDRSNESVQRYLNNMSITTLEAR</sequence>
<dbReference type="EC" id="2.7.11.1" evidence="15"/>
<dbReference type="InterPro" id="IPR000858">
    <property type="entry name" value="S_locus_glycoprot_dom"/>
</dbReference>
<evidence type="ECO:0000256" key="5">
    <source>
        <dbReference type="ARBA" id="ARBA00022679"/>
    </source>
</evidence>
<feature type="chain" id="PRO_5032531078" description="Receptor-like serine/threonine-protein kinase" evidence="17">
    <location>
        <begin position="22"/>
        <end position="815"/>
    </location>
</feature>
<dbReference type="PANTHER" id="PTHR27002">
    <property type="entry name" value="RECEPTOR-LIKE SERINE/THREONINE-PROTEIN KINASE SD1-8"/>
    <property type="match status" value="1"/>
</dbReference>
<dbReference type="SMART" id="SM00220">
    <property type="entry name" value="S_TKc"/>
    <property type="match status" value="1"/>
</dbReference>
<evidence type="ECO:0000256" key="9">
    <source>
        <dbReference type="ARBA" id="ARBA00022840"/>
    </source>
</evidence>
<dbReference type="PROSITE" id="PS50927">
    <property type="entry name" value="BULB_LECTIN"/>
    <property type="match status" value="1"/>
</dbReference>
<dbReference type="GO" id="GO:0051707">
    <property type="term" value="P:response to other organism"/>
    <property type="evidence" value="ECO:0007669"/>
    <property type="project" value="UniProtKB-ARBA"/>
</dbReference>
<organism evidence="21 22">
    <name type="scientific">Zea mays</name>
    <name type="common">Maize</name>
    <dbReference type="NCBI Taxonomy" id="4577"/>
    <lineage>
        <taxon>Eukaryota</taxon>
        <taxon>Viridiplantae</taxon>
        <taxon>Streptophyta</taxon>
        <taxon>Embryophyta</taxon>
        <taxon>Tracheophyta</taxon>
        <taxon>Spermatophyta</taxon>
        <taxon>Magnoliopsida</taxon>
        <taxon>Liliopsida</taxon>
        <taxon>Poales</taxon>
        <taxon>Poaceae</taxon>
        <taxon>PACMAD clade</taxon>
        <taxon>Panicoideae</taxon>
        <taxon>Andropogonodae</taxon>
        <taxon>Andropogoneae</taxon>
        <taxon>Tripsacinae</taxon>
        <taxon>Zea</taxon>
    </lineage>
</organism>
<comment type="subcellular location">
    <subcellularLocation>
        <location evidence="1">Cell membrane</location>
        <topology evidence="1">Single-pass type I membrane protein</topology>
    </subcellularLocation>
</comment>
<evidence type="ECO:0000256" key="14">
    <source>
        <dbReference type="ARBA" id="ARBA00048679"/>
    </source>
</evidence>
<dbReference type="PIRSF" id="PIRSF000641">
    <property type="entry name" value="SRK"/>
    <property type="match status" value="1"/>
</dbReference>
<evidence type="ECO:0000256" key="2">
    <source>
        <dbReference type="ARBA" id="ARBA00022475"/>
    </source>
</evidence>
<keyword evidence="2" id="KW-1003">Cell membrane</keyword>
<keyword evidence="10" id="KW-1015">Disulfide bond</keyword>
<evidence type="ECO:0000256" key="4">
    <source>
        <dbReference type="ARBA" id="ARBA00022536"/>
    </source>
</evidence>
<dbReference type="GO" id="GO:0005524">
    <property type="term" value="F:ATP binding"/>
    <property type="evidence" value="ECO:0007669"/>
    <property type="project" value="UniProtKB-UniRule"/>
</dbReference>
<dbReference type="InterPro" id="IPR000719">
    <property type="entry name" value="Prot_kinase_dom"/>
</dbReference>
<name>A0A804M9W4_MAIZE</name>
<dbReference type="InterPro" id="IPR011009">
    <property type="entry name" value="Kinase-like_dom_sf"/>
</dbReference>
<dbReference type="SUPFAM" id="SSF51110">
    <property type="entry name" value="alpha-D-mannose-specific plant lectins"/>
    <property type="match status" value="1"/>
</dbReference>
<dbReference type="InParanoid" id="A0A804M9W4"/>
<keyword evidence="2" id="KW-0472">Membrane</keyword>
<evidence type="ECO:0000256" key="10">
    <source>
        <dbReference type="ARBA" id="ARBA00023157"/>
    </source>
</evidence>
<evidence type="ECO:0000256" key="15">
    <source>
        <dbReference type="PIRNR" id="PIRNR000641"/>
    </source>
</evidence>
<dbReference type="CDD" id="cd00028">
    <property type="entry name" value="B_lectin"/>
    <property type="match status" value="1"/>
</dbReference>
<dbReference type="RefSeq" id="XP_008668829.1">
    <property type="nucleotide sequence ID" value="XM_008670607.4"/>
</dbReference>
<feature type="signal peptide" evidence="17">
    <location>
        <begin position="1"/>
        <end position="21"/>
    </location>
</feature>
<dbReference type="CDD" id="cd01098">
    <property type="entry name" value="PAN_AP_plant"/>
    <property type="match status" value="1"/>
</dbReference>
<dbReference type="InterPro" id="IPR017441">
    <property type="entry name" value="Protein_kinase_ATP_BS"/>
</dbReference>
<evidence type="ECO:0000256" key="12">
    <source>
        <dbReference type="ARBA" id="ARBA00023180"/>
    </source>
</evidence>
<dbReference type="GO" id="GO:0004674">
    <property type="term" value="F:protein serine/threonine kinase activity"/>
    <property type="evidence" value="ECO:0007669"/>
    <property type="project" value="UniProtKB-KW"/>
</dbReference>
<comment type="catalytic activity">
    <reaction evidence="13 15">
        <text>L-threonyl-[protein] + ATP = O-phospho-L-threonyl-[protein] + ADP + H(+)</text>
        <dbReference type="Rhea" id="RHEA:46608"/>
        <dbReference type="Rhea" id="RHEA-COMP:11060"/>
        <dbReference type="Rhea" id="RHEA-COMP:11605"/>
        <dbReference type="ChEBI" id="CHEBI:15378"/>
        <dbReference type="ChEBI" id="CHEBI:30013"/>
        <dbReference type="ChEBI" id="CHEBI:30616"/>
        <dbReference type="ChEBI" id="CHEBI:61977"/>
        <dbReference type="ChEBI" id="CHEBI:456216"/>
        <dbReference type="EC" id="2.7.11.1"/>
    </reaction>
</comment>
<dbReference type="PROSITE" id="PS50948">
    <property type="entry name" value="PAN"/>
    <property type="match status" value="1"/>
</dbReference>
<reference evidence="21" key="3">
    <citation type="submission" date="2021-05" db="UniProtKB">
        <authorList>
            <consortium name="EnsemblPlants"/>
        </authorList>
    </citation>
    <scope>IDENTIFICATION</scope>
    <source>
        <strain evidence="21">cv. B73</strain>
    </source>
</reference>
<dbReference type="GO" id="GO:0048544">
    <property type="term" value="P:recognition of pollen"/>
    <property type="evidence" value="ECO:0007669"/>
    <property type="project" value="InterPro"/>
</dbReference>
<gene>
    <name evidence="21" type="primary">LOC103645890</name>
</gene>
<dbReference type="PROSITE" id="PS00107">
    <property type="entry name" value="PROTEIN_KINASE_ATP"/>
    <property type="match status" value="1"/>
</dbReference>
<dbReference type="InterPro" id="IPR003609">
    <property type="entry name" value="Pan_app"/>
</dbReference>
<dbReference type="PROSITE" id="PS50011">
    <property type="entry name" value="PROTEIN_KINASE_DOM"/>
    <property type="match status" value="1"/>
</dbReference>
<evidence type="ECO:0000259" key="19">
    <source>
        <dbReference type="PROSITE" id="PS50927"/>
    </source>
</evidence>